<name>A0A9P0F552_BEMTA</name>
<protein>
    <recommendedName>
        <fullName evidence="3">Rab-GAP TBC domain-containing protein</fullName>
    </recommendedName>
</protein>
<gene>
    <name evidence="4" type="ORF">BEMITA_LOCUS7405</name>
</gene>
<dbReference type="SUPFAM" id="SSF47923">
    <property type="entry name" value="Ypt/Rab-GAP domain of gyp1p"/>
    <property type="match status" value="2"/>
</dbReference>
<dbReference type="InterPro" id="IPR045913">
    <property type="entry name" value="TBC20/Gyp8-like"/>
</dbReference>
<dbReference type="EMBL" id="OU963865">
    <property type="protein sequence ID" value="CAH0388494.1"/>
    <property type="molecule type" value="Genomic_DNA"/>
</dbReference>
<feature type="transmembrane region" description="Helical" evidence="2">
    <location>
        <begin position="357"/>
        <end position="378"/>
    </location>
</feature>
<proteinExistence type="predicted"/>
<sequence length="424" mass="49682">MPSVCDDIIDAEVNGEPPPGDFQKFTDEQAEAVERKLLKRKQRLYQLIAKSDSKALREEALQHGLIDDDVRSKAWPLLLDLKDLPDWDNISGEELERHHEYNQVVLDVNRSIKRFPPSIEDSRRIAIQDELIATIVTILSRNPGLHYYQGFHDVAVTILLVVKSKMAGHIIEKISTEHLKPFLEPTMERTSSLLEYIYPILEKIDLDLCKHLDRSGVGTIFCLPWFITWFSHTIEVYETLMRLFDYFLAYDHKPGTEFLLPLYLIVSILEHWKDDILEQECEMAALHSFFYRPLDTLDFEMLLKKADRYYHSYPPESMKRAVEKRIKDKEERQRLEDLERKALRERRLRPKAPNTPWMRRLTVVAIGVVFVLSSVYYARALLSWIKSRVLSVCKCKCIEMPISNWRTRNRRNAVAPAETELVGQ</sequence>
<dbReference type="PANTHER" id="PTHR20913:SF7">
    <property type="entry name" value="RE60063P"/>
    <property type="match status" value="1"/>
</dbReference>
<evidence type="ECO:0000313" key="4">
    <source>
        <dbReference type="EMBL" id="CAH0388494.1"/>
    </source>
</evidence>
<dbReference type="Pfam" id="PF00566">
    <property type="entry name" value="RabGAP-TBC"/>
    <property type="match status" value="1"/>
</dbReference>
<keyword evidence="2" id="KW-0472">Membrane</keyword>
<dbReference type="SMART" id="SM00164">
    <property type="entry name" value="TBC"/>
    <property type="match status" value="1"/>
</dbReference>
<dbReference type="Gene3D" id="1.10.8.1310">
    <property type="match status" value="1"/>
</dbReference>
<dbReference type="GO" id="GO:0005789">
    <property type="term" value="C:endoplasmic reticulum membrane"/>
    <property type="evidence" value="ECO:0007669"/>
    <property type="project" value="TreeGrafter"/>
</dbReference>
<keyword evidence="5" id="KW-1185">Reference proteome</keyword>
<dbReference type="InterPro" id="IPR000195">
    <property type="entry name" value="Rab-GAP-TBC_dom"/>
</dbReference>
<dbReference type="FunFam" id="1.10.8.1310:FF:000001">
    <property type="entry name" value="TBC1 domain family, member 20"/>
    <property type="match status" value="1"/>
</dbReference>
<dbReference type="PROSITE" id="PS50086">
    <property type="entry name" value="TBC_RABGAP"/>
    <property type="match status" value="1"/>
</dbReference>
<evidence type="ECO:0000256" key="1">
    <source>
        <dbReference type="ARBA" id="ARBA00022468"/>
    </source>
</evidence>
<dbReference type="InterPro" id="IPR035969">
    <property type="entry name" value="Rab-GAP_TBC_sf"/>
</dbReference>
<dbReference type="PANTHER" id="PTHR20913">
    <property type="entry name" value="TBC1 DOMAIN FAMILY MEMBER 20/GTPASE"/>
    <property type="match status" value="1"/>
</dbReference>
<feature type="domain" description="Rab-GAP TBC" evidence="3">
    <location>
        <begin position="65"/>
        <end position="251"/>
    </location>
</feature>
<organism evidence="4 5">
    <name type="scientific">Bemisia tabaci</name>
    <name type="common">Sweetpotato whitefly</name>
    <name type="synonym">Aleurodes tabaci</name>
    <dbReference type="NCBI Taxonomy" id="7038"/>
    <lineage>
        <taxon>Eukaryota</taxon>
        <taxon>Metazoa</taxon>
        <taxon>Ecdysozoa</taxon>
        <taxon>Arthropoda</taxon>
        <taxon>Hexapoda</taxon>
        <taxon>Insecta</taxon>
        <taxon>Pterygota</taxon>
        <taxon>Neoptera</taxon>
        <taxon>Paraneoptera</taxon>
        <taxon>Hemiptera</taxon>
        <taxon>Sternorrhyncha</taxon>
        <taxon>Aleyrodoidea</taxon>
        <taxon>Aleyrodidae</taxon>
        <taxon>Aleyrodinae</taxon>
        <taxon>Bemisia</taxon>
    </lineage>
</organism>
<keyword evidence="2" id="KW-1133">Transmembrane helix</keyword>
<accession>A0A9P0F552</accession>
<dbReference type="Gene3D" id="1.10.472.80">
    <property type="entry name" value="Ypt/Rab-GAP domain of gyp1p, domain 3"/>
    <property type="match status" value="1"/>
</dbReference>
<evidence type="ECO:0000313" key="5">
    <source>
        <dbReference type="Proteomes" id="UP001152759"/>
    </source>
</evidence>
<reference evidence="4" key="1">
    <citation type="submission" date="2021-12" db="EMBL/GenBank/DDBJ databases">
        <authorList>
            <person name="King R."/>
        </authorList>
    </citation>
    <scope>NUCLEOTIDE SEQUENCE</scope>
</reference>
<dbReference type="AlphaFoldDB" id="A0A9P0F552"/>
<evidence type="ECO:0000259" key="3">
    <source>
        <dbReference type="PROSITE" id="PS50086"/>
    </source>
</evidence>
<keyword evidence="1" id="KW-0343">GTPase activation</keyword>
<dbReference type="GO" id="GO:0006888">
    <property type="term" value="P:endoplasmic reticulum to Golgi vesicle-mediated transport"/>
    <property type="evidence" value="ECO:0007669"/>
    <property type="project" value="TreeGrafter"/>
</dbReference>
<evidence type="ECO:0000256" key="2">
    <source>
        <dbReference type="SAM" id="Phobius"/>
    </source>
</evidence>
<keyword evidence="2" id="KW-0812">Transmembrane</keyword>
<dbReference type="GO" id="GO:0005096">
    <property type="term" value="F:GTPase activator activity"/>
    <property type="evidence" value="ECO:0007669"/>
    <property type="project" value="UniProtKB-KW"/>
</dbReference>
<dbReference type="Proteomes" id="UP001152759">
    <property type="component" value="Chromosome 4"/>
</dbReference>
<dbReference type="KEGG" id="btab:109039010"/>